<accession>A0A8T2VIT0</accession>
<dbReference type="Pfam" id="PF17801">
    <property type="entry name" value="Melibiase_C"/>
    <property type="match status" value="1"/>
</dbReference>
<organism evidence="10 11">
    <name type="scientific">Ceratopteris richardii</name>
    <name type="common">Triangle waterfern</name>
    <dbReference type="NCBI Taxonomy" id="49495"/>
    <lineage>
        <taxon>Eukaryota</taxon>
        <taxon>Viridiplantae</taxon>
        <taxon>Streptophyta</taxon>
        <taxon>Embryophyta</taxon>
        <taxon>Tracheophyta</taxon>
        <taxon>Polypodiopsida</taxon>
        <taxon>Polypodiidae</taxon>
        <taxon>Polypodiales</taxon>
        <taxon>Pteridineae</taxon>
        <taxon>Pteridaceae</taxon>
        <taxon>Parkerioideae</taxon>
        <taxon>Ceratopteris</taxon>
    </lineage>
</organism>
<evidence type="ECO:0000313" key="11">
    <source>
        <dbReference type="Proteomes" id="UP000825935"/>
    </source>
</evidence>
<evidence type="ECO:0000256" key="8">
    <source>
        <dbReference type="SAM" id="SignalP"/>
    </source>
</evidence>
<keyword evidence="7" id="KW-1015">Disulfide bond</keyword>
<dbReference type="Gene3D" id="2.60.40.1180">
    <property type="entry name" value="Golgi alpha-mannosidase II"/>
    <property type="match status" value="1"/>
</dbReference>
<feature type="domain" description="Alpha galactosidase C-terminal" evidence="9">
    <location>
        <begin position="516"/>
        <end position="611"/>
    </location>
</feature>
<dbReference type="Gene3D" id="3.20.20.70">
    <property type="entry name" value="Aldolase class I"/>
    <property type="match status" value="1"/>
</dbReference>
<dbReference type="OMA" id="AKVHAMG"/>
<keyword evidence="4 8" id="KW-0732">Signal</keyword>
<dbReference type="GO" id="GO:0005975">
    <property type="term" value="P:carbohydrate metabolic process"/>
    <property type="evidence" value="ECO:0007669"/>
    <property type="project" value="InterPro"/>
</dbReference>
<sequence>MEILGFLILCCCPLLVASQQRANMPPRGWNSYDSYSWIISEEQFLQNAKLVSEKLLPFGYEYVVLDFLWYRKVESGASVLAAGFDNIDEWGRPIPDPMRWPSSIDGQGLKPVADQVHALGLKFGIHVMRGISTQAVNVNTVVLGNLSRTWRARDIALQDEVCSWMPQCFARVDESAEGGKAFIQSLYDQYVSWGVDFVKHDCVFGSQDLSVEEVKTVSEAIVATGRPILYSISPGVKANPHMARLVSGFVNMYRITGDDWDRWDHLQSHFDVARDFAAAGLIGAPGLLGLSWPDMDMLPFGFLTDPGANHGPYRFSKLTLEEQKSQLTLWAMVRSPLFFGGDMINVDEQTIDLLTNEVVLDINGNSYLNMEVRNSKIEYDHMPSIGLHDCENVTITQWMLRNGSQSGNIPEICWTHEELVGGCFLWEPSVSTYTVEQENITLYGPGVNSGKVIVHENWPSCLDVQTKSLSTYSLCSAKMSQIWHLKPDRKLMSSETKLCAVVNELGKTRKRTAVSNTRVWMARGIRGDYYIALFNLAEEYNNVSLSITGIIQAGFQRSDISKGSTPSEYWDTPSISYQCEAKEAWSKQEIGTIKDRLNATLAPHGCALFSLQCSFYSYPYYQSSLFSA</sequence>
<dbReference type="CDD" id="cd14792">
    <property type="entry name" value="GH27"/>
    <property type="match status" value="1"/>
</dbReference>
<keyword evidence="11" id="KW-1185">Reference proteome</keyword>
<dbReference type="Proteomes" id="UP000825935">
    <property type="component" value="Chromosome 1"/>
</dbReference>
<keyword evidence="5 7" id="KW-0378">Hydrolase</keyword>
<dbReference type="InterPro" id="IPR002241">
    <property type="entry name" value="Glyco_hydro_27"/>
</dbReference>
<dbReference type="EMBL" id="CM035406">
    <property type="protein sequence ID" value="KAH7445543.1"/>
    <property type="molecule type" value="Genomic_DNA"/>
</dbReference>
<evidence type="ECO:0000256" key="5">
    <source>
        <dbReference type="ARBA" id="ARBA00022801"/>
    </source>
</evidence>
<comment type="caution">
    <text evidence="10">The sequence shown here is derived from an EMBL/GenBank/DDBJ whole genome shotgun (WGS) entry which is preliminary data.</text>
</comment>
<comment type="similarity">
    <text evidence="2 7">Belongs to the glycosyl hydrolase 27 family.</text>
</comment>
<name>A0A8T2VIT0_CERRI</name>
<dbReference type="SUPFAM" id="SSF51445">
    <property type="entry name" value="(Trans)glycosidases"/>
    <property type="match status" value="1"/>
</dbReference>
<dbReference type="InterPro" id="IPR017853">
    <property type="entry name" value="GH"/>
</dbReference>
<evidence type="ECO:0000256" key="6">
    <source>
        <dbReference type="ARBA" id="ARBA00023295"/>
    </source>
</evidence>
<dbReference type="PANTHER" id="PTHR11452:SF42">
    <property type="entry name" value="ALPHA-GALACTOSIDASE"/>
    <property type="match status" value="1"/>
</dbReference>
<evidence type="ECO:0000259" key="9">
    <source>
        <dbReference type="Pfam" id="PF17801"/>
    </source>
</evidence>
<dbReference type="OrthoDB" id="5795902at2759"/>
<evidence type="ECO:0000256" key="3">
    <source>
        <dbReference type="ARBA" id="ARBA00012755"/>
    </source>
</evidence>
<feature type="signal peptide" evidence="8">
    <location>
        <begin position="1"/>
        <end position="18"/>
    </location>
</feature>
<dbReference type="GO" id="GO:0004557">
    <property type="term" value="F:alpha-galactosidase activity"/>
    <property type="evidence" value="ECO:0007669"/>
    <property type="project" value="UniProtKB-EC"/>
</dbReference>
<reference evidence="10" key="1">
    <citation type="submission" date="2021-08" db="EMBL/GenBank/DDBJ databases">
        <title>WGS assembly of Ceratopteris richardii.</title>
        <authorList>
            <person name="Marchant D.B."/>
            <person name="Chen G."/>
            <person name="Jenkins J."/>
            <person name="Shu S."/>
            <person name="Leebens-Mack J."/>
            <person name="Grimwood J."/>
            <person name="Schmutz J."/>
            <person name="Soltis P."/>
            <person name="Soltis D."/>
            <person name="Chen Z.-H."/>
        </authorList>
    </citation>
    <scope>NUCLEOTIDE SEQUENCE</scope>
    <source>
        <strain evidence="10">Whitten #5841</strain>
        <tissue evidence="10">Leaf</tissue>
    </source>
</reference>
<dbReference type="PRINTS" id="PR00740">
    <property type="entry name" value="GLHYDRLASE27"/>
</dbReference>
<evidence type="ECO:0000256" key="7">
    <source>
        <dbReference type="RuleBase" id="RU361168"/>
    </source>
</evidence>
<dbReference type="EC" id="3.2.1.22" evidence="3 7"/>
<keyword evidence="6 7" id="KW-0326">Glycosidase</keyword>
<evidence type="ECO:0000256" key="2">
    <source>
        <dbReference type="ARBA" id="ARBA00009743"/>
    </source>
</evidence>
<dbReference type="PANTHER" id="PTHR11452">
    <property type="entry name" value="ALPHA-GALACTOSIDASE/ALPHA-N-ACETYLGALACTOSAMINIDASE"/>
    <property type="match status" value="1"/>
</dbReference>
<dbReference type="InterPro" id="IPR013780">
    <property type="entry name" value="Glyco_hydro_b"/>
</dbReference>
<evidence type="ECO:0000256" key="1">
    <source>
        <dbReference type="ARBA" id="ARBA00001255"/>
    </source>
</evidence>
<dbReference type="AlphaFoldDB" id="A0A8T2VIT0"/>
<feature type="chain" id="PRO_5035940287" description="Alpha-galactosidase" evidence="8">
    <location>
        <begin position="19"/>
        <end position="628"/>
    </location>
</feature>
<dbReference type="Pfam" id="PF16499">
    <property type="entry name" value="Melibiase_2"/>
    <property type="match status" value="1"/>
</dbReference>
<protein>
    <recommendedName>
        <fullName evidence="3 7">Alpha-galactosidase</fullName>
        <ecNumber evidence="3 7">3.2.1.22</ecNumber>
    </recommendedName>
    <alternativeName>
        <fullName evidence="7">Melibiase</fullName>
    </alternativeName>
</protein>
<evidence type="ECO:0000313" key="10">
    <source>
        <dbReference type="EMBL" id="KAH7445543.1"/>
    </source>
</evidence>
<evidence type="ECO:0000256" key="4">
    <source>
        <dbReference type="ARBA" id="ARBA00022729"/>
    </source>
</evidence>
<dbReference type="InterPro" id="IPR013785">
    <property type="entry name" value="Aldolase_TIM"/>
</dbReference>
<comment type="catalytic activity">
    <reaction evidence="1 7">
        <text>Hydrolysis of terminal, non-reducing alpha-D-galactose residues in alpha-D-galactosides, including galactose oligosaccharides, galactomannans and galactolipids.</text>
        <dbReference type="EC" id="3.2.1.22"/>
    </reaction>
</comment>
<dbReference type="SUPFAM" id="SSF51011">
    <property type="entry name" value="Glycosyl hydrolase domain"/>
    <property type="match status" value="1"/>
</dbReference>
<dbReference type="InterPro" id="IPR041233">
    <property type="entry name" value="Melibiase_C"/>
</dbReference>
<gene>
    <name evidence="10" type="ORF">KP509_01G013900</name>
</gene>
<proteinExistence type="inferred from homology"/>